<dbReference type="Gene3D" id="3.90.550.10">
    <property type="entry name" value="Spore Coat Polysaccharide Biosynthesis Protein SpsA, Chain A"/>
    <property type="match status" value="1"/>
</dbReference>
<dbReference type="InterPro" id="IPR029044">
    <property type="entry name" value="Nucleotide-diphossugar_trans"/>
</dbReference>
<reference evidence="1" key="1">
    <citation type="submission" date="2016-10" db="EMBL/GenBank/DDBJ databases">
        <authorList>
            <person name="de Groot N.N."/>
        </authorList>
    </citation>
    <scope>NUCLEOTIDE SEQUENCE</scope>
</reference>
<protein>
    <submittedName>
        <fullName evidence="1">Uncharacterized protein</fullName>
    </submittedName>
</protein>
<accession>A0A1W1CNM6</accession>
<gene>
    <name evidence="1" type="ORF">MNB_SV-10-314</name>
</gene>
<organism evidence="1">
    <name type="scientific">hydrothermal vent metagenome</name>
    <dbReference type="NCBI Taxonomy" id="652676"/>
    <lineage>
        <taxon>unclassified sequences</taxon>
        <taxon>metagenomes</taxon>
        <taxon>ecological metagenomes</taxon>
    </lineage>
</organism>
<name>A0A1W1CNM6_9ZZZZ</name>
<dbReference type="SUPFAM" id="SSF53448">
    <property type="entry name" value="Nucleotide-diphospho-sugar transferases"/>
    <property type="match status" value="1"/>
</dbReference>
<evidence type="ECO:0000313" key="1">
    <source>
        <dbReference type="EMBL" id="SFV67379.1"/>
    </source>
</evidence>
<proteinExistence type="predicted"/>
<dbReference type="CDD" id="cd00761">
    <property type="entry name" value="Glyco_tranf_GTA_type"/>
    <property type="match status" value="1"/>
</dbReference>
<sequence>MSYHIPIALLVFVQEGSTLEKFWKTFEKSEYFTDSLHPVVRSVSIKGDSSTLWNRAVQEYEASSTSSWSMLIVLTDVEEIQRFAVTMKLKRKEPTIVMRWWDEIPELEKSYRNRLVFNRYTGINFIRNKEQYDQNAMMPKGRLKLDNPVLLEQSVLLNNDSDMKMMRHTLLSISEPDRVDIFGQKKKNYGEIRLTVATHFYCNQENIDTIVDLLEHYSRYSKEVLEHIQFVIVDDGSPIEYDIPKFDMNLTWIKIDQDIRWNQSGAKNLCMLYARSNNVVISDVDHLFPEHTLEWLSKRNISHKRFYKLYRKRPDGTMTKGHPNLFYLSRARWFELYGMDEEFAGAYGAEDFRFVKNFKNHGTVQRYLPKRFYCEIRKVDREKSYHSLVRDLSFNTSVDTRKRMEADYFGADFGYSRSMFNYTWHILSDSRRQIPVLPPLDRTWRPRWLLRQLATLLCG</sequence>
<dbReference type="EMBL" id="FPHL01000047">
    <property type="protein sequence ID" value="SFV67379.1"/>
    <property type="molecule type" value="Genomic_DNA"/>
</dbReference>
<dbReference type="AlphaFoldDB" id="A0A1W1CNM6"/>